<dbReference type="EC" id="2.4.2.18" evidence="5"/>
<dbReference type="InterPro" id="IPR005940">
    <property type="entry name" value="Anthranilate_Pribosyl_Tfrase"/>
</dbReference>
<reference evidence="5" key="1">
    <citation type="submission" date="2015-10" db="EMBL/GenBank/DDBJ databases">
        <authorList>
            <person name="Gilbert D.G."/>
        </authorList>
    </citation>
    <scope>NUCLEOTIDE SEQUENCE</scope>
</reference>
<name>A0A160TQC0_9ZZZZ</name>
<dbReference type="Pfam" id="PF02885">
    <property type="entry name" value="Glycos_trans_3N"/>
    <property type="match status" value="1"/>
</dbReference>
<dbReference type="GO" id="GO:0005829">
    <property type="term" value="C:cytosol"/>
    <property type="evidence" value="ECO:0007669"/>
    <property type="project" value="TreeGrafter"/>
</dbReference>
<dbReference type="SUPFAM" id="SSF47648">
    <property type="entry name" value="Nucleoside phosphorylase/phosphoribosyltransferase N-terminal domain"/>
    <property type="match status" value="1"/>
</dbReference>
<dbReference type="Pfam" id="PF00591">
    <property type="entry name" value="Glycos_transf_3"/>
    <property type="match status" value="1"/>
</dbReference>
<keyword evidence="1 5" id="KW-0328">Glycosyltransferase</keyword>
<evidence type="ECO:0000313" key="5">
    <source>
        <dbReference type="EMBL" id="CUS51676.1"/>
    </source>
</evidence>
<evidence type="ECO:0000259" key="3">
    <source>
        <dbReference type="Pfam" id="PF00591"/>
    </source>
</evidence>
<dbReference type="InterPro" id="IPR036320">
    <property type="entry name" value="Glycosyl_Trfase_fam3_N_dom_sf"/>
</dbReference>
<dbReference type="Gene3D" id="3.40.1030.10">
    <property type="entry name" value="Nucleoside phosphorylase/phosphoribosyltransferase catalytic domain"/>
    <property type="match status" value="1"/>
</dbReference>
<sequence>MKIASVDLEMRSYLQRIATGPELSKDLSEEETYRAMTHILAGSADEVQSAIFLIALRMKRETDAENCGALRALLDSTVQVRSGVADILHIADPFDGFVRGLPAAPFLPAVLAACGIATVSSGAQQVGPKYGTTHRQVLEAAGAVVELAPAEAAMQLDDPTCGWAYVDQRYACPGLHQLVDLRSRIVKRPLLTTLEVLLAPVLGRQSTHLVTGYVHKPYPPIYAMLARKAGFASAAIVRGVEGGVIASLNQPSKLLRFAADRDNEEIRLDPALAGINSQTRAVPLPDVLSPASAQSELPNEDEMYRRALATAQAGRLALAGASGPMYDSLIYGAAVCLLHMGVENSLKGASVTVRSVLDSGQPAARFDAGCY</sequence>
<proteinExistence type="predicted"/>
<gene>
    <name evidence="5" type="ORF">MGWOODY_XGa2412</name>
</gene>
<dbReference type="InterPro" id="IPR035902">
    <property type="entry name" value="Nuc_phospho_transferase"/>
</dbReference>
<accession>A0A160TQC0</accession>
<organism evidence="5">
    <name type="scientific">hydrothermal vent metagenome</name>
    <dbReference type="NCBI Taxonomy" id="652676"/>
    <lineage>
        <taxon>unclassified sequences</taxon>
        <taxon>metagenomes</taxon>
        <taxon>ecological metagenomes</taxon>
    </lineage>
</organism>
<feature type="domain" description="Glycosyl transferase family 3 N-terminal" evidence="4">
    <location>
        <begin position="12"/>
        <end position="76"/>
    </location>
</feature>
<feature type="domain" description="Glycosyl transferase family 3" evidence="3">
    <location>
        <begin position="109"/>
        <end position="361"/>
    </location>
</feature>
<dbReference type="GO" id="GO:0000162">
    <property type="term" value="P:L-tryptophan biosynthetic process"/>
    <property type="evidence" value="ECO:0007669"/>
    <property type="project" value="InterPro"/>
</dbReference>
<dbReference type="SUPFAM" id="SSF52418">
    <property type="entry name" value="Nucleoside phosphorylase/phosphoribosyltransferase catalytic domain"/>
    <property type="match status" value="1"/>
</dbReference>
<dbReference type="InterPro" id="IPR017459">
    <property type="entry name" value="Glycosyl_Trfase_fam3_N_dom"/>
</dbReference>
<dbReference type="GO" id="GO:0004048">
    <property type="term" value="F:anthranilate phosphoribosyltransferase activity"/>
    <property type="evidence" value="ECO:0007669"/>
    <property type="project" value="UniProtKB-EC"/>
</dbReference>
<evidence type="ECO:0000256" key="1">
    <source>
        <dbReference type="ARBA" id="ARBA00022676"/>
    </source>
</evidence>
<protein>
    <submittedName>
        <fullName evidence="5">Anthranilate phosphoribosyltransferase</fullName>
        <ecNumber evidence="5">2.4.2.18</ecNumber>
    </submittedName>
</protein>
<dbReference type="PANTHER" id="PTHR43285:SF2">
    <property type="entry name" value="ANTHRANILATE PHOSPHORIBOSYLTRANSFERASE"/>
    <property type="match status" value="1"/>
</dbReference>
<keyword evidence="2 5" id="KW-0808">Transferase</keyword>
<dbReference type="EMBL" id="CZRL01000064">
    <property type="protein sequence ID" value="CUS51676.1"/>
    <property type="molecule type" value="Genomic_DNA"/>
</dbReference>
<dbReference type="Gene3D" id="1.20.970.10">
    <property type="entry name" value="Transferase, Pyrimidine Nucleoside Phosphorylase, Chain C"/>
    <property type="match status" value="1"/>
</dbReference>
<dbReference type="AlphaFoldDB" id="A0A160TQC0"/>
<dbReference type="InterPro" id="IPR000312">
    <property type="entry name" value="Glycosyl_Trfase_fam3"/>
</dbReference>
<dbReference type="PANTHER" id="PTHR43285">
    <property type="entry name" value="ANTHRANILATE PHOSPHORIBOSYLTRANSFERASE"/>
    <property type="match status" value="1"/>
</dbReference>
<evidence type="ECO:0000256" key="2">
    <source>
        <dbReference type="ARBA" id="ARBA00022679"/>
    </source>
</evidence>
<evidence type="ECO:0000259" key="4">
    <source>
        <dbReference type="Pfam" id="PF02885"/>
    </source>
</evidence>